<protein>
    <submittedName>
        <fullName evidence="1">Uncharacterized protein</fullName>
    </submittedName>
</protein>
<dbReference type="Proteomes" id="UP001283361">
    <property type="component" value="Unassembled WGS sequence"/>
</dbReference>
<evidence type="ECO:0000313" key="2">
    <source>
        <dbReference type="Proteomes" id="UP001283361"/>
    </source>
</evidence>
<organism evidence="1 2">
    <name type="scientific">Elysia crispata</name>
    <name type="common">lettuce slug</name>
    <dbReference type="NCBI Taxonomy" id="231223"/>
    <lineage>
        <taxon>Eukaryota</taxon>
        <taxon>Metazoa</taxon>
        <taxon>Spiralia</taxon>
        <taxon>Lophotrochozoa</taxon>
        <taxon>Mollusca</taxon>
        <taxon>Gastropoda</taxon>
        <taxon>Heterobranchia</taxon>
        <taxon>Euthyneura</taxon>
        <taxon>Panpulmonata</taxon>
        <taxon>Sacoglossa</taxon>
        <taxon>Placobranchoidea</taxon>
        <taxon>Plakobranchidae</taxon>
        <taxon>Elysia</taxon>
    </lineage>
</organism>
<comment type="caution">
    <text evidence="1">The sequence shown here is derived from an EMBL/GenBank/DDBJ whole genome shotgun (WGS) entry which is preliminary data.</text>
</comment>
<reference evidence="1" key="1">
    <citation type="journal article" date="2023" name="G3 (Bethesda)">
        <title>A reference genome for the long-term kleptoplast-retaining sea slug Elysia crispata morphotype clarki.</title>
        <authorList>
            <person name="Eastman K.E."/>
            <person name="Pendleton A.L."/>
            <person name="Shaikh M.A."/>
            <person name="Suttiyut T."/>
            <person name="Ogas R."/>
            <person name="Tomko P."/>
            <person name="Gavelis G."/>
            <person name="Widhalm J.R."/>
            <person name="Wisecaver J.H."/>
        </authorList>
    </citation>
    <scope>NUCLEOTIDE SEQUENCE</scope>
    <source>
        <strain evidence="1">ECLA1</strain>
    </source>
</reference>
<accession>A0AAE0XTW2</accession>
<name>A0AAE0XTW2_9GAST</name>
<evidence type="ECO:0000313" key="1">
    <source>
        <dbReference type="EMBL" id="KAK3712068.1"/>
    </source>
</evidence>
<dbReference type="AlphaFoldDB" id="A0AAE0XTW2"/>
<gene>
    <name evidence="1" type="ORF">RRG08_045055</name>
</gene>
<proteinExistence type="predicted"/>
<sequence length="114" mass="12632">MCGRQETQGFHPICLTIDWPLDHNTGHNQMECAAAVELQNTRKGISPDIPSWELLTEQQTSAGLPKLSHSIKLLSKSTKSSQLQQLQTLCFNSNVQSFKSIDIDMKSTACSSLK</sequence>
<dbReference type="EMBL" id="JAWDGP010007592">
    <property type="protein sequence ID" value="KAK3712068.1"/>
    <property type="molecule type" value="Genomic_DNA"/>
</dbReference>
<keyword evidence="2" id="KW-1185">Reference proteome</keyword>